<evidence type="ECO:0000256" key="7">
    <source>
        <dbReference type="SAM" id="Phobius"/>
    </source>
</evidence>
<evidence type="ECO:0000256" key="4">
    <source>
        <dbReference type="ARBA" id="ARBA00022692"/>
    </source>
</evidence>
<gene>
    <name evidence="8" type="ORF">MWN34_10480</name>
</gene>
<keyword evidence="5 7" id="KW-1133">Transmembrane helix</keyword>
<evidence type="ECO:0000256" key="5">
    <source>
        <dbReference type="ARBA" id="ARBA00022989"/>
    </source>
</evidence>
<dbReference type="PANTHER" id="PTHR42810:SF2">
    <property type="entry name" value="PURINE PERMEASE C1399.01C-RELATED"/>
    <property type="match status" value="1"/>
</dbReference>
<accession>A0ABT0DBK6</accession>
<feature type="transmembrane region" description="Helical" evidence="7">
    <location>
        <begin position="120"/>
        <end position="145"/>
    </location>
</feature>
<feature type="transmembrane region" description="Helical" evidence="7">
    <location>
        <begin position="374"/>
        <end position="392"/>
    </location>
</feature>
<name>A0ABT0DBK6_9HYPH</name>
<comment type="similarity">
    <text evidence="2">Belongs to the nucleobase:cation symporter-2 (NCS2) (TC 2.A.40) family.</text>
</comment>
<dbReference type="Proteomes" id="UP001203284">
    <property type="component" value="Unassembled WGS sequence"/>
</dbReference>
<protein>
    <submittedName>
        <fullName evidence="8">Purine/pyrimidine permease</fullName>
    </submittedName>
</protein>
<organism evidence="8 9">
    <name type="scientific">Ancylobacter crimeensis</name>
    <dbReference type="NCBI Taxonomy" id="2579147"/>
    <lineage>
        <taxon>Bacteria</taxon>
        <taxon>Pseudomonadati</taxon>
        <taxon>Pseudomonadota</taxon>
        <taxon>Alphaproteobacteria</taxon>
        <taxon>Hyphomicrobiales</taxon>
        <taxon>Xanthobacteraceae</taxon>
        <taxon>Ancylobacter</taxon>
    </lineage>
</organism>
<dbReference type="RefSeq" id="WP_247029043.1">
    <property type="nucleotide sequence ID" value="NZ_JALKCH010000006.1"/>
</dbReference>
<feature type="transmembrane region" description="Helical" evidence="7">
    <location>
        <begin position="431"/>
        <end position="454"/>
    </location>
</feature>
<dbReference type="NCBIfam" id="NF037981">
    <property type="entry name" value="NCS2_1"/>
    <property type="match status" value="1"/>
</dbReference>
<keyword evidence="3" id="KW-0813">Transport</keyword>
<proteinExistence type="inferred from homology"/>
<comment type="caution">
    <text evidence="8">The sequence shown here is derived from an EMBL/GenBank/DDBJ whole genome shotgun (WGS) entry which is preliminary data.</text>
</comment>
<reference evidence="8 9" key="1">
    <citation type="submission" date="2022-04" db="EMBL/GenBank/DDBJ databases">
        <authorList>
            <person name="Grouzdev D.S."/>
            <person name="Pantiukh K.S."/>
            <person name="Krutkina M.S."/>
        </authorList>
    </citation>
    <scope>NUCLEOTIDE SEQUENCE [LARGE SCALE GENOMIC DNA]</scope>
    <source>
        <strain evidence="8 9">6x-1</strain>
    </source>
</reference>
<sequence>MFSRSSAAHSPAAGGFLSAFRLPPSRKRRKPADLAYGADDRPGAGLIFGLGVQHAGMAIALSSYALVAAKMAGLSLEDTQSFLACTIIGMAIATFFQSFGGRIGAGALIVHLPDPVMAPFVASIVAAYGLGSLVPLGITAGIAGIVISRLLPHLRPLFPPTVIGVVVCVGGFTLISGALKHSLGLNATFAVDLPSILISGVTLAVIVGFSIWGNRPMKLFSLMAGILAGVIVAALCGYVEGAERFASAPVFALPKLPSPDFSVPASALVVVGIVALLVQLDTFASVVIMDKMDDADWHRADMKMVGSSILGAGIANIATGFLGGMTNATSSANIGLAHATRCTSRYVGLAAAAMILLVALMPLATLALTLIPDAVIGGVEIYAAAFFIVSGLELAASRELDSRGVFMIGISITIGLGVMLLPGIVANVPEALHHMVGSGFVMAGITAVSLNLLFRLGTAMKARRELPSSPAEASQAIVEFLEIQGGAWAARREVVKRATLAALEAAEFIAGAGEGRHPIAIQARFDEFNLDVDIVHSGPPLVLRPAVAAPDLNALFDADDAAIDAAIANVSHVLIERLADRVRAGTRDGFAHVTLHFNH</sequence>
<evidence type="ECO:0000256" key="2">
    <source>
        <dbReference type="ARBA" id="ARBA00008821"/>
    </source>
</evidence>
<feature type="transmembrane region" description="Helical" evidence="7">
    <location>
        <begin position="191"/>
        <end position="212"/>
    </location>
</feature>
<feature type="transmembrane region" description="Helical" evidence="7">
    <location>
        <begin position="157"/>
        <end position="179"/>
    </location>
</feature>
<evidence type="ECO:0000256" key="6">
    <source>
        <dbReference type="ARBA" id="ARBA00023136"/>
    </source>
</evidence>
<dbReference type="EMBL" id="JALKCH010000006">
    <property type="protein sequence ID" value="MCK0197338.1"/>
    <property type="molecule type" value="Genomic_DNA"/>
</dbReference>
<comment type="subcellular location">
    <subcellularLocation>
        <location evidence="1">Membrane</location>
        <topology evidence="1">Multi-pass membrane protein</topology>
    </subcellularLocation>
</comment>
<dbReference type="Pfam" id="PF00860">
    <property type="entry name" value="Xan_ur_permease"/>
    <property type="match status" value="1"/>
</dbReference>
<feature type="transmembrane region" description="Helical" evidence="7">
    <location>
        <begin position="346"/>
        <end position="368"/>
    </location>
</feature>
<evidence type="ECO:0000256" key="1">
    <source>
        <dbReference type="ARBA" id="ARBA00004141"/>
    </source>
</evidence>
<feature type="transmembrane region" description="Helical" evidence="7">
    <location>
        <begin position="404"/>
        <end position="425"/>
    </location>
</feature>
<evidence type="ECO:0000313" key="9">
    <source>
        <dbReference type="Proteomes" id="UP001203284"/>
    </source>
</evidence>
<feature type="transmembrane region" description="Helical" evidence="7">
    <location>
        <begin position="219"/>
        <end position="241"/>
    </location>
</feature>
<keyword evidence="6 7" id="KW-0472">Membrane</keyword>
<feature type="transmembrane region" description="Helical" evidence="7">
    <location>
        <begin position="45"/>
        <end position="69"/>
    </location>
</feature>
<dbReference type="PANTHER" id="PTHR42810">
    <property type="entry name" value="PURINE PERMEASE C1399.01C-RELATED"/>
    <property type="match status" value="1"/>
</dbReference>
<keyword evidence="9" id="KW-1185">Reference proteome</keyword>
<feature type="transmembrane region" description="Helical" evidence="7">
    <location>
        <begin position="81"/>
        <end position="100"/>
    </location>
</feature>
<keyword evidence="4 7" id="KW-0812">Transmembrane</keyword>
<evidence type="ECO:0000256" key="3">
    <source>
        <dbReference type="ARBA" id="ARBA00022448"/>
    </source>
</evidence>
<feature type="transmembrane region" description="Helical" evidence="7">
    <location>
        <begin position="261"/>
        <end position="289"/>
    </location>
</feature>
<dbReference type="InterPro" id="IPR006043">
    <property type="entry name" value="NCS2"/>
</dbReference>
<evidence type="ECO:0000313" key="8">
    <source>
        <dbReference type="EMBL" id="MCK0197338.1"/>
    </source>
</evidence>